<evidence type="ECO:0000256" key="10">
    <source>
        <dbReference type="ARBA" id="ARBA00046982"/>
    </source>
</evidence>
<dbReference type="SUPFAM" id="SSF50022">
    <property type="entry name" value="ISP domain"/>
    <property type="match status" value="1"/>
</dbReference>
<dbReference type="InterPro" id="IPR045605">
    <property type="entry name" value="KshA-like_C"/>
</dbReference>
<dbReference type="CDD" id="cd03469">
    <property type="entry name" value="Rieske_RO_Alpha_N"/>
    <property type="match status" value="1"/>
</dbReference>
<evidence type="ECO:0000259" key="12">
    <source>
        <dbReference type="PROSITE" id="PS51296"/>
    </source>
</evidence>
<dbReference type="Pfam" id="PF00355">
    <property type="entry name" value="Rieske"/>
    <property type="match status" value="1"/>
</dbReference>
<dbReference type="InterPro" id="IPR017941">
    <property type="entry name" value="Rieske_2Fe-2S"/>
</dbReference>
<evidence type="ECO:0000256" key="2">
    <source>
        <dbReference type="ARBA" id="ARBA00022714"/>
    </source>
</evidence>
<dbReference type="EMBL" id="BAABCE010000042">
    <property type="protein sequence ID" value="GAA3596408.1"/>
    <property type="molecule type" value="Genomic_DNA"/>
</dbReference>
<dbReference type="PANTHER" id="PTHR21266:SF60">
    <property type="entry name" value="3-KETOSTEROID-9-ALPHA-MONOOXYGENASE, OXYGENASE COMPONENT"/>
    <property type="match status" value="1"/>
</dbReference>
<evidence type="ECO:0000256" key="11">
    <source>
        <dbReference type="SAM" id="MobiDB-lite"/>
    </source>
</evidence>
<feature type="region of interest" description="Disordered" evidence="11">
    <location>
        <begin position="1"/>
        <end position="46"/>
    </location>
</feature>
<dbReference type="Gene3D" id="2.102.10.10">
    <property type="entry name" value="Rieske [2Fe-2S] iron-sulphur domain"/>
    <property type="match status" value="1"/>
</dbReference>
<keyword evidence="4" id="KW-0442">Lipid degradation</keyword>
<dbReference type="Pfam" id="PF19298">
    <property type="entry name" value="KshA_C"/>
    <property type="match status" value="1"/>
</dbReference>
<evidence type="ECO:0000256" key="6">
    <source>
        <dbReference type="ARBA" id="ARBA00023004"/>
    </source>
</evidence>
<keyword evidence="7" id="KW-0411">Iron-sulfur</keyword>
<name>A0ABP6Z5V8_9ACTN</name>
<feature type="domain" description="Rieske" evidence="12">
    <location>
        <begin position="84"/>
        <end position="186"/>
    </location>
</feature>
<keyword evidence="8" id="KW-0443">Lipid metabolism</keyword>
<evidence type="ECO:0000256" key="8">
    <source>
        <dbReference type="ARBA" id="ARBA00023221"/>
    </source>
</evidence>
<keyword evidence="8" id="KW-0753">Steroid metabolism</keyword>
<keyword evidence="14" id="KW-1185">Reference proteome</keyword>
<keyword evidence="6" id="KW-0408">Iron</keyword>
<evidence type="ECO:0000256" key="7">
    <source>
        <dbReference type="ARBA" id="ARBA00023014"/>
    </source>
</evidence>
<dbReference type="PROSITE" id="PS51296">
    <property type="entry name" value="RIESKE"/>
    <property type="match status" value="1"/>
</dbReference>
<dbReference type="Proteomes" id="UP001500707">
    <property type="component" value="Unassembled WGS sequence"/>
</dbReference>
<keyword evidence="3" id="KW-0479">Metal-binding</keyword>
<accession>A0ABP6Z5V8</accession>
<evidence type="ECO:0000256" key="4">
    <source>
        <dbReference type="ARBA" id="ARBA00022963"/>
    </source>
</evidence>
<evidence type="ECO:0000313" key="14">
    <source>
        <dbReference type="Proteomes" id="UP001500707"/>
    </source>
</evidence>
<dbReference type="Gene3D" id="3.90.380.10">
    <property type="entry name" value="Naphthalene 1,2-dioxygenase Alpha Subunit, Chain A, domain 1"/>
    <property type="match status" value="1"/>
</dbReference>
<keyword evidence="2" id="KW-0001">2Fe-2S</keyword>
<protein>
    <recommendedName>
        <fullName evidence="9">Rieske-type oxygenase</fullName>
    </recommendedName>
</protein>
<evidence type="ECO:0000256" key="3">
    <source>
        <dbReference type="ARBA" id="ARBA00022723"/>
    </source>
</evidence>
<dbReference type="InterPro" id="IPR036922">
    <property type="entry name" value="Rieske_2Fe-2S_sf"/>
</dbReference>
<dbReference type="PANTHER" id="PTHR21266">
    <property type="entry name" value="IRON-SULFUR DOMAIN CONTAINING PROTEIN"/>
    <property type="match status" value="1"/>
</dbReference>
<reference evidence="14" key="1">
    <citation type="journal article" date="2019" name="Int. J. Syst. Evol. Microbiol.">
        <title>The Global Catalogue of Microorganisms (GCM) 10K type strain sequencing project: providing services to taxonomists for standard genome sequencing and annotation.</title>
        <authorList>
            <consortium name="The Broad Institute Genomics Platform"/>
            <consortium name="The Broad Institute Genome Sequencing Center for Infectious Disease"/>
            <person name="Wu L."/>
            <person name="Ma J."/>
        </authorList>
    </citation>
    <scope>NUCLEOTIDE SEQUENCE [LARGE SCALE GENOMIC DNA]</scope>
    <source>
        <strain evidence="14">JCM 17656</strain>
    </source>
</reference>
<comment type="subunit">
    <text evidence="10">Homotrimer. The two-component system 3-ketosteroid-9-alpha-monooxygenase is composed of an oxygenase component KshA and a reductase component KshB.</text>
</comment>
<proteinExistence type="predicted"/>
<comment type="caution">
    <text evidence="13">The sequence shown here is derived from an EMBL/GenBank/DDBJ whole genome shotgun (WGS) entry which is preliminary data.</text>
</comment>
<evidence type="ECO:0000313" key="13">
    <source>
        <dbReference type="EMBL" id="GAA3596408.1"/>
    </source>
</evidence>
<keyword evidence="5" id="KW-0560">Oxidoreductase</keyword>
<evidence type="ECO:0000256" key="5">
    <source>
        <dbReference type="ARBA" id="ARBA00023002"/>
    </source>
</evidence>
<dbReference type="InterPro" id="IPR050584">
    <property type="entry name" value="Cholesterol_7-desaturase"/>
</dbReference>
<comment type="cofactor">
    <cofactor evidence="1">
        <name>Fe cation</name>
        <dbReference type="ChEBI" id="CHEBI:24875"/>
    </cofactor>
</comment>
<organism evidence="13 14">
    <name type="scientific">Streptomyces osmaniensis</name>
    <dbReference type="NCBI Taxonomy" id="593134"/>
    <lineage>
        <taxon>Bacteria</taxon>
        <taxon>Bacillati</taxon>
        <taxon>Actinomycetota</taxon>
        <taxon>Actinomycetes</taxon>
        <taxon>Kitasatosporales</taxon>
        <taxon>Streptomycetaceae</taxon>
        <taxon>Streptomyces</taxon>
    </lineage>
</organism>
<sequence length="407" mass="45205">MTAVHKQGAERPGGPGGQPSRAISGNQSSATPGPPGPPHNPRDAAMPKKMKITRRWQDYFVTPTGPTMTYREEAPPLPYAESWYMLAPSAEVQPGQVVTRRLMGSDVVVYRTRQGAVRALHPHCRHLGAHLGNGWVEGETIVCPFHHFAFDCKGEVAAVGAGYEGLPKHCKQPVLQVREANGGIFAWAGHGEPTWTIPQLLGPQHTTPKFRTFDLFTHPQEVLENAVDIRHVTNMHDYAEACLPKGSTPDKHTCSQTLRMTRAFPPFGKLTVDVDITLYGLGLFTGAIRNSEIGLEQFVQFIPRPTEPWRIHLAVGTSMLIAPSRGIAAHIPRFVFRALSFLVEPFYYRLALTDLNDDFQIWNGKAYINPPRIAAGEGPIGPFRMWARQFYPDTPLTLWPEAGRNEQ</sequence>
<feature type="compositionally biased region" description="Polar residues" evidence="11">
    <location>
        <begin position="21"/>
        <end position="31"/>
    </location>
</feature>
<gene>
    <name evidence="13" type="ORF">GCM10022295_91650</name>
</gene>
<evidence type="ECO:0000256" key="9">
    <source>
        <dbReference type="ARBA" id="ARBA00030944"/>
    </source>
</evidence>
<evidence type="ECO:0000256" key="1">
    <source>
        <dbReference type="ARBA" id="ARBA00001962"/>
    </source>
</evidence>